<sequence length="506" mass="57151">MPPSLRLLNGKIMELSRHIQDLANELLSEILSFVLDPDLRIQNDSSHGNGRNGIDKGPIEHGEASDLDRWRLVCKRFMRIGTPRRFSRFVIRFSEDGFRRLDELLKMQLACYVRTVTYLVRPFYTGSEWASILQTLRSSNQSLAQLHAHRLREQTNLVETDHDLTQLRRAITAFSALQEIKLLRLQDSADEELIDFIHNSTNTNTRATHFNWERACSRAVTSLGIALLDSHCPAIRFIGPQISPEATLQLLNAPSTTLAAMGSRLTSLDITFHSNTDISATMANLSDVFGPFFAEAKNLVSIHIGFPPKSPLDLDVDAIFHGIRWKTLRTLSLQGWRLADHEIITLARRHRRMLREFRLCAVYLRRGGRWSDVLAVLREEMERLERVELREIDYADNFDALATASGVEVFDGPLDAPLLSSLSVAAGTSPPEMRHSMSEGATSALLRGRVTALRSGNLEKLRALTIQDLDDDGVQVQREQIGLWEAWVRSGLNRLANGQHLHSRSV</sequence>
<keyword evidence="2" id="KW-1185">Reference proteome</keyword>
<dbReference type="Proteomes" id="UP001150904">
    <property type="component" value="Unassembled WGS sequence"/>
</dbReference>
<organism evidence="1 2">
    <name type="scientific">Penicillium cinerascens</name>
    <dbReference type="NCBI Taxonomy" id="70096"/>
    <lineage>
        <taxon>Eukaryota</taxon>
        <taxon>Fungi</taxon>
        <taxon>Dikarya</taxon>
        <taxon>Ascomycota</taxon>
        <taxon>Pezizomycotina</taxon>
        <taxon>Eurotiomycetes</taxon>
        <taxon>Eurotiomycetidae</taxon>
        <taxon>Eurotiales</taxon>
        <taxon>Aspergillaceae</taxon>
        <taxon>Penicillium</taxon>
    </lineage>
</organism>
<evidence type="ECO:0000313" key="2">
    <source>
        <dbReference type="Proteomes" id="UP001150904"/>
    </source>
</evidence>
<dbReference type="EMBL" id="JAPQKR010000013">
    <property type="protein sequence ID" value="KAJ5201934.1"/>
    <property type="molecule type" value="Genomic_DNA"/>
</dbReference>
<proteinExistence type="predicted"/>
<protein>
    <submittedName>
        <fullName evidence="1">Uncharacterized protein</fullName>
    </submittedName>
</protein>
<accession>A0A9W9SXI1</accession>
<evidence type="ECO:0000313" key="1">
    <source>
        <dbReference type="EMBL" id="KAJ5201934.1"/>
    </source>
</evidence>
<gene>
    <name evidence="1" type="ORF">N7498_006597</name>
</gene>
<dbReference type="OrthoDB" id="4179303at2759"/>
<comment type="caution">
    <text evidence="1">The sequence shown here is derived from an EMBL/GenBank/DDBJ whole genome shotgun (WGS) entry which is preliminary data.</text>
</comment>
<dbReference type="AlphaFoldDB" id="A0A9W9SXI1"/>
<name>A0A9W9SXI1_9EURO</name>
<reference evidence="1" key="2">
    <citation type="journal article" date="2023" name="IMA Fungus">
        <title>Comparative genomic study of the Penicillium genus elucidates a diverse pangenome and 15 lateral gene transfer events.</title>
        <authorList>
            <person name="Petersen C."/>
            <person name="Sorensen T."/>
            <person name="Nielsen M.R."/>
            <person name="Sondergaard T.E."/>
            <person name="Sorensen J.L."/>
            <person name="Fitzpatrick D.A."/>
            <person name="Frisvad J.C."/>
            <person name="Nielsen K.L."/>
        </authorList>
    </citation>
    <scope>NUCLEOTIDE SEQUENCE</scope>
    <source>
        <strain evidence="1">IBT 15544</strain>
    </source>
</reference>
<dbReference type="GeneID" id="83180960"/>
<dbReference type="RefSeq" id="XP_058307850.1">
    <property type="nucleotide sequence ID" value="XM_058453659.1"/>
</dbReference>
<reference evidence="1" key="1">
    <citation type="submission" date="2022-12" db="EMBL/GenBank/DDBJ databases">
        <authorList>
            <person name="Petersen C."/>
        </authorList>
    </citation>
    <scope>NUCLEOTIDE SEQUENCE</scope>
    <source>
        <strain evidence="1">IBT 15544</strain>
    </source>
</reference>